<dbReference type="Pfam" id="PF14357">
    <property type="entry name" value="DUF4404"/>
    <property type="match status" value="1"/>
</dbReference>
<dbReference type="STRING" id="320771.Cflav_PD1778"/>
<name>B9XNP8_PEDPL</name>
<feature type="region of interest" description="Disordered" evidence="1">
    <location>
        <begin position="43"/>
        <end position="75"/>
    </location>
</feature>
<dbReference type="EMBL" id="ABOX02000041">
    <property type="protein sequence ID" value="EEF58588.1"/>
    <property type="molecule type" value="Genomic_DNA"/>
</dbReference>
<organism evidence="2 3">
    <name type="scientific">Pedosphaera parvula (strain Ellin514)</name>
    <dbReference type="NCBI Taxonomy" id="320771"/>
    <lineage>
        <taxon>Bacteria</taxon>
        <taxon>Pseudomonadati</taxon>
        <taxon>Verrucomicrobiota</taxon>
        <taxon>Pedosphaerae</taxon>
        <taxon>Pedosphaerales</taxon>
        <taxon>Pedosphaeraceae</taxon>
        <taxon>Pedosphaera</taxon>
    </lineage>
</organism>
<proteinExistence type="predicted"/>
<sequence length="111" mass="12370">MTDDTLAKIEARIKGSDAINEDKRRELQDLLAKLRAEVSNLAETRPEQAQSITQLTDISTKEATRREEKNPAVLEESLGTLERSVEEFEVTHPRLVQIVNAISSTLANLGI</sequence>
<dbReference type="Proteomes" id="UP000003688">
    <property type="component" value="Unassembled WGS sequence"/>
</dbReference>
<gene>
    <name evidence="2" type="ORF">Cflav_PD1778</name>
</gene>
<comment type="caution">
    <text evidence="2">The sequence shown here is derived from an EMBL/GenBank/DDBJ whole genome shotgun (WGS) entry which is preliminary data.</text>
</comment>
<feature type="compositionally biased region" description="Polar residues" evidence="1">
    <location>
        <begin position="47"/>
        <end position="58"/>
    </location>
</feature>
<dbReference type="OrthoDB" id="5517419at2"/>
<keyword evidence="3" id="KW-1185">Reference proteome</keyword>
<evidence type="ECO:0000256" key="1">
    <source>
        <dbReference type="SAM" id="MobiDB-lite"/>
    </source>
</evidence>
<reference evidence="2 3" key="1">
    <citation type="journal article" date="2011" name="J. Bacteriol.">
        <title>Genome sequence of 'Pedosphaera parvula' Ellin514, an aerobic Verrucomicrobial isolate from pasture soil.</title>
        <authorList>
            <person name="Kant R."/>
            <person name="van Passel M.W."/>
            <person name="Sangwan P."/>
            <person name="Palva A."/>
            <person name="Lucas S."/>
            <person name="Copeland A."/>
            <person name="Lapidus A."/>
            <person name="Glavina Del Rio T."/>
            <person name="Dalin E."/>
            <person name="Tice H."/>
            <person name="Bruce D."/>
            <person name="Goodwin L."/>
            <person name="Pitluck S."/>
            <person name="Chertkov O."/>
            <person name="Larimer F.W."/>
            <person name="Land M.L."/>
            <person name="Hauser L."/>
            <person name="Brettin T.S."/>
            <person name="Detter J.C."/>
            <person name="Han S."/>
            <person name="de Vos W.M."/>
            <person name="Janssen P.H."/>
            <person name="Smidt H."/>
        </authorList>
    </citation>
    <scope>NUCLEOTIDE SEQUENCE [LARGE SCALE GENOMIC DNA]</scope>
    <source>
        <strain evidence="2 3">Ellin514</strain>
    </source>
</reference>
<feature type="compositionally biased region" description="Basic and acidic residues" evidence="1">
    <location>
        <begin position="59"/>
        <end position="70"/>
    </location>
</feature>
<dbReference type="InterPro" id="IPR025516">
    <property type="entry name" value="DUF4404"/>
</dbReference>
<evidence type="ECO:0000313" key="2">
    <source>
        <dbReference type="EMBL" id="EEF58588.1"/>
    </source>
</evidence>
<accession>B9XNP8</accession>
<protein>
    <submittedName>
        <fullName evidence="2">Conserved hypothetical cytosolic protein</fullName>
    </submittedName>
</protein>
<dbReference type="AlphaFoldDB" id="B9XNP8"/>
<dbReference type="RefSeq" id="WP_007417435.1">
    <property type="nucleotide sequence ID" value="NZ_ABOX02000041.1"/>
</dbReference>
<evidence type="ECO:0000313" key="3">
    <source>
        <dbReference type="Proteomes" id="UP000003688"/>
    </source>
</evidence>